<evidence type="ECO:0000256" key="4">
    <source>
        <dbReference type="ARBA" id="ARBA00022989"/>
    </source>
</evidence>
<keyword evidence="2" id="KW-1003">Cell membrane</keyword>
<accession>A0AAE3KXY6</accession>
<dbReference type="EMBL" id="JTEO01000005">
    <property type="protein sequence ID" value="MCQ6963455.1"/>
    <property type="molecule type" value="Genomic_DNA"/>
</dbReference>
<protein>
    <submittedName>
        <fullName evidence="7">Murein hydrolase transporter LrgA</fullName>
    </submittedName>
</protein>
<keyword evidence="7" id="KW-0378">Hydrolase</keyword>
<evidence type="ECO:0000256" key="1">
    <source>
        <dbReference type="ARBA" id="ARBA00004651"/>
    </source>
</evidence>
<feature type="transmembrane region" description="Helical" evidence="6">
    <location>
        <begin position="63"/>
        <end position="82"/>
    </location>
</feature>
<keyword evidence="3 6" id="KW-0812">Transmembrane</keyword>
<evidence type="ECO:0000256" key="3">
    <source>
        <dbReference type="ARBA" id="ARBA00022692"/>
    </source>
</evidence>
<proteinExistence type="predicted"/>
<dbReference type="PANTHER" id="PTHR33931">
    <property type="entry name" value="HOLIN-LIKE PROTEIN CIDA-RELATED"/>
    <property type="match status" value="1"/>
</dbReference>
<keyword evidence="8" id="KW-1185">Reference proteome</keyword>
<dbReference type="PANTHER" id="PTHR33931:SF2">
    <property type="entry name" value="HOLIN-LIKE PROTEIN CIDA"/>
    <property type="match status" value="1"/>
</dbReference>
<evidence type="ECO:0000256" key="6">
    <source>
        <dbReference type="SAM" id="Phobius"/>
    </source>
</evidence>
<feature type="transmembrane region" description="Helical" evidence="6">
    <location>
        <begin position="88"/>
        <end position="111"/>
    </location>
</feature>
<dbReference type="AlphaFoldDB" id="A0AAE3KXY6"/>
<sequence>MKHLIQFAIILLVGFLGDLFQSSLNIPVPGNIIGMLLLLILLLTGLLKMSMIEDVSNFMLKHLSFFFIPAAVGLISCFSVLEGKWAELMFISVFSTFIIAVVTGTTVQMLMKRRKAGE</sequence>
<keyword evidence="5 6" id="KW-0472">Membrane</keyword>
<organism evidence="7 8">
    <name type="scientific">Methanolobus chelungpuianus</name>
    <dbReference type="NCBI Taxonomy" id="502115"/>
    <lineage>
        <taxon>Archaea</taxon>
        <taxon>Methanobacteriati</taxon>
        <taxon>Methanobacteriota</taxon>
        <taxon>Stenosarchaea group</taxon>
        <taxon>Methanomicrobia</taxon>
        <taxon>Methanosarcinales</taxon>
        <taxon>Methanosarcinaceae</taxon>
        <taxon>Methanolobus</taxon>
    </lineage>
</organism>
<dbReference type="GO" id="GO:0016787">
    <property type="term" value="F:hydrolase activity"/>
    <property type="evidence" value="ECO:0007669"/>
    <property type="project" value="UniProtKB-KW"/>
</dbReference>
<dbReference type="Proteomes" id="UP001206983">
    <property type="component" value="Unassembled WGS sequence"/>
</dbReference>
<dbReference type="GO" id="GO:0005886">
    <property type="term" value="C:plasma membrane"/>
    <property type="evidence" value="ECO:0007669"/>
    <property type="project" value="UniProtKB-SubCell"/>
</dbReference>
<comment type="subcellular location">
    <subcellularLocation>
        <location evidence="1">Cell membrane</location>
        <topology evidence="1">Multi-pass membrane protein</topology>
    </subcellularLocation>
</comment>
<keyword evidence="4 6" id="KW-1133">Transmembrane helix</keyword>
<dbReference type="Pfam" id="PF03788">
    <property type="entry name" value="LrgA"/>
    <property type="match status" value="1"/>
</dbReference>
<evidence type="ECO:0000256" key="2">
    <source>
        <dbReference type="ARBA" id="ARBA00022475"/>
    </source>
</evidence>
<evidence type="ECO:0000313" key="8">
    <source>
        <dbReference type="Proteomes" id="UP001206983"/>
    </source>
</evidence>
<feature type="transmembrane region" description="Helical" evidence="6">
    <location>
        <begin position="32"/>
        <end position="51"/>
    </location>
</feature>
<reference evidence="7 8" key="1">
    <citation type="journal article" date="2011" name="Appl. Environ. Microbiol.">
        <title>Methanogenic archaea isolated from Taiwan's Chelungpu fault.</title>
        <authorList>
            <person name="Wu S.Y."/>
            <person name="Lai M.C."/>
        </authorList>
    </citation>
    <scope>NUCLEOTIDE SEQUENCE [LARGE SCALE GENOMIC DNA]</scope>
    <source>
        <strain evidence="7 8">St545Mb</strain>
    </source>
</reference>
<evidence type="ECO:0000256" key="5">
    <source>
        <dbReference type="ARBA" id="ARBA00023136"/>
    </source>
</evidence>
<dbReference type="InterPro" id="IPR005538">
    <property type="entry name" value="LrgA/CidA"/>
</dbReference>
<name>A0AAE3KXY6_9EURY</name>
<gene>
    <name evidence="7" type="ORF">PV02_09465</name>
</gene>
<evidence type="ECO:0000313" key="7">
    <source>
        <dbReference type="EMBL" id="MCQ6963455.1"/>
    </source>
</evidence>
<comment type="caution">
    <text evidence="7">The sequence shown here is derived from an EMBL/GenBank/DDBJ whole genome shotgun (WGS) entry which is preliminary data.</text>
</comment>